<proteinExistence type="predicted"/>
<dbReference type="InterPro" id="IPR002110">
    <property type="entry name" value="Ankyrin_rpt"/>
</dbReference>
<dbReference type="AlphaFoldDB" id="A0A1V6SFB2"/>
<dbReference type="GO" id="GO:0085020">
    <property type="term" value="P:protein K6-linked ubiquitination"/>
    <property type="evidence" value="ECO:0007669"/>
    <property type="project" value="TreeGrafter"/>
</dbReference>
<keyword evidence="5" id="KW-1185">Reference proteome</keyword>
<accession>A0A1V6SFB2</accession>
<dbReference type="PROSITE" id="PS50297">
    <property type="entry name" value="ANK_REP_REGION"/>
    <property type="match status" value="2"/>
</dbReference>
<dbReference type="OrthoDB" id="341259at2759"/>
<dbReference type="Pfam" id="PF12796">
    <property type="entry name" value="Ank_2"/>
    <property type="match status" value="2"/>
</dbReference>
<evidence type="ECO:0000313" key="5">
    <source>
        <dbReference type="Proteomes" id="UP000191518"/>
    </source>
</evidence>
<feature type="repeat" description="ANK" evidence="3">
    <location>
        <begin position="6"/>
        <end position="38"/>
    </location>
</feature>
<dbReference type="EMBL" id="MDYP01000001">
    <property type="protein sequence ID" value="OQE12616.1"/>
    <property type="molecule type" value="Genomic_DNA"/>
</dbReference>
<dbReference type="PROSITE" id="PS50088">
    <property type="entry name" value="ANK_REPEAT"/>
    <property type="match status" value="2"/>
</dbReference>
<dbReference type="STRING" id="29845.A0A1V6SFB2"/>
<evidence type="ECO:0000256" key="1">
    <source>
        <dbReference type="ARBA" id="ARBA00022737"/>
    </source>
</evidence>
<dbReference type="InterPro" id="IPR036770">
    <property type="entry name" value="Ankyrin_rpt-contain_sf"/>
</dbReference>
<dbReference type="GO" id="GO:0004842">
    <property type="term" value="F:ubiquitin-protein transferase activity"/>
    <property type="evidence" value="ECO:0007669"/>
    <property type="project" value="TreeGrafter"/>
</dbReference>
<evidence type="ECO:0000256" key="2">
    <source>
        <dbReference type="ARBA" id="ARBA00023043"/>
    </source>
</evidence>
<protein>
    <submittedName>
        <fullName evidence="4">Uncharacterized protein</fullName>
    </submittedName>
</protein>
<gene>
    <name evidence="4" type="ORF">PENVUL_c001G03333</name>
</gene>
<dbReference type="SUPFAM" id="SSF48403">
    <property type="entry name" value="Ankyrin repeat"/>
    <property type="match status" value="1"/>
</dbReference>
<sequence length="282" mass="31842">MNGSLAWTSPLMLASKYGHVETANILLEHGASVSLEFATYDNVHEWESHLKMNRYLKSPERETMLDFFLKYGDDINLENRAGETLIFEFIEDQLYDSVDLVRELCKHGANVNHRDVVGNTPLYLCHSSEGMVNGLLENGADVDALNSEGCTPLFYRYIVPAIKQLLAHGADPDVCNNTGDRSLTQLISYGSDDAVKLLVDRGVEINYQREDGITALHGAAMLARGNILDLLLERGACLDMKAHDGSTAWDFARRKECRDILTRWARKYNQEDQRRGRNISMR</sequence>
<evidence type="ECO:0000256" key="3">
    <source>
        <dbReference type="PROSITE-ProRule" id="PRU00023"/>
    </source>
</evidence>
<name>A0A1V6SFB2_9EURO</name>
<evidence type="ECO:0000313" key="4">
    <source>
        <dbReference type="EMBL" id="OQE12616.1"/>
    </source>
</evidence>
<organism evidence="4 5">
    <name type="scientific">Penicillium vulpinum</name>
    <dbReference type="NCBI Taxonomy" id="29845"/>
    <lineage>
        <taxon>Eukaryota</taxon>
        <taxon>Fungi</taxon>
        <taxon>Dikarya</taxon>
        <taxon>Ascomycota</taxon>
        <taxon>Pezizomycotina</taxon>
        <taxon>Eurotiomycetes</taxon>
        <taxon>Eurotiomycetidae</taxon>
        <taxon>Eurotiales</taxon>
        <taxon>Aspergillaceae</taxon>
        <taxon>Penicillium</taxon>
    </lineage>
</organism>
<dbReference type="Proteomes" id="UP000191518">
    <property type="component" value="Unassembled WGS sequence"/>
</dbReference>
<dbReference type="PANTHER" id="PTHR24171:SF11">
    <property type="entry name" value="26S PROTEASOME NON-ATPASE REGULATORY SUBUNIT 10"/>
    <property type="match status" value="1"/>
</dbReference>
<feature type="repeat" description="ANK" evidence="3">
    <location>
        <begin position="211"/>
        <end position="243"/>
    </location>
</feature>
<keyword evidence="2 3" id="KW-0040">ANK repeat</keyword>
<keyword evidence="1" id="KW-0677">Repeat</keyword>
<dbReference type="Gene3D" id="1.25.40.20">
    <property type="entry name" value="Ankyrin repeat-containing domain"/>
    <property type="match status" value="3"/>
</dbReference>
<dbReference type="PANTHER" id="PTHR24171">
    <property type="entry name" value="ANKYRIN REPEAT DOMAIN-CONTAINING PROTEIN 39-RELATED"/>
    <property type="match status" value="1"/>
</dbReference>
<reference evidence="5" key="1">
    <citation type="journal article" date="2017" name="Nat. Microbiol.">
        <title>Global analysis of biosynthetic gene clusters reveals vast potential of secondary metabolite production in Penicillium species.</title>
        <authorList>
            <person name="Nielsen J.C."/>
            <person name="Grijseels S."/>
            <person name="Prigent S."/>
            <person name="Ji B."/>
            <person name="Dainat J."/>
            <person name="Nielsen K.F."/>
            <person name="Frisvad J.C."/>
            <person name="Workman M."/>
            <person name="Nielsen J."/>
        </authorList>
    </citation>
    <scope>NUCLEOTIDE SEQUENCE [LARGE SCALE GENOMIC DNA]</scope>
    <source>
        <strain evidence="5">IBT 29486</strain>
    </source>
</reference>
<dbReference type="Pfam" id="PF00023">
    <property type="entry name" value="Ank"/>
    <property type="match status" value="1"/>
</dbReference>
<comment type="caution">
    <text evidence="4">The sequence shown here is derived from an EMBL/GenBank/DDBJ whole genome shotgun (WGS) entry which is preliminary data.</text>
</comment>
<dbReference type="SMART" id="SM00248">
    <property type="entry name" value="ANK"/>
    <property type="match status" value="6"/>
</dbReference>